<dbReference type="Proteomes" id="UP000295064">
    <property type="component" value="Unassembled WGS sequence"/>
</dbReference>
<keyword evidence="2 5" id="KW-0812">Transmembrane</keyword>
<feature type="transmembrane region" description="Helical" evidence="5">
    <location>
        <begin position="36"/>
        <end position="58"/>
    </location>
</feature>
<comment type="similarity">
    <text evidence="5">Belongs to the binding-protein-dependent transport system permease family.</text>
</comment>
<feature type="transmembrane region" description="Helical" evidence="5">
    <location>
        <begin position="172"/>
        <end position="196"/>
    </location>
</feature>
<organism evidence="7 8">
    <name type="scientific">Halanaerobium saccharolyticum</name>
    <dbReference type="NCBI Taxonomy" id="43595"/>
    <lineage>
        <taxon>Bacteria</taxon>
        <taxon>Bacillati</taxon>
        <taxon>Bacillota</taxon>
        <taxon>Clostridia</taxon>
        <taxon>Halanaerobiales</taxon>
        <taxon>Halanaerobiaceae</taxon>
        <taxon>Halanaerobium</taxon>
    </lineage>
</organism>
<feature type="transmembrane region" description="Helical" evidence="5">
    <location>
        <begin position="235"/>
        <end position="254"/>
    </location>
</feature>
<dbReference type="PANTHER" id="PTHR43839:SF3">
    <property type="entry name" value="OLIGOPEPTIDE ABC TRANSPORTER, PERMEASE PROTEIN"/>
    <property type="match status" value="1"/>
</dbReference>
<dbReference type="AlphaFoldDB" id="A0A4R6M571"/>
<keyword evidence="4 5" id="KW-0472">Membrane</keyword>
<dbReference type="GO" id="GO:0055085">
    <property type="term" value="P:transmembrane transport"/>
    <property type="evidence" value="ECO:0007669"/>
    <property type="project" value="InterPro"/>
</dbReference>
<evidence type="ECO:0000256" key="2">
    <source>
        <dbReference type="ARBA" id="ARBA00022692"/>
    </source>
</evidence>
<evidence type="ECO:0000313" key="7">
    <source>
        <dbReference type="EMBL" id="TDO95149.1"/>
    </source>
</evidence>
<reference evidence="7 8" key="1">
    <citation type="submission" date="2019-03" db="EMBL/GenBank/DDBJ databases">
        <title>Subsurface microbial communities from deep shales in Ohio and West Virginia, USA.</title>
        <authorList>
            <person name="Wrighton K."/>
        </authorList>
    </citation>
    <scope>NUCLEOTIDE SEQUENCE [LARGE SCALE GENOMIC DNA]</scope>
    <source>
        <strain evidence="7 8">MA284_T2</strain>
    </source>
</reference>
<dbReference type="SUPFAM" id="SSF161098">
    <property type="entry name" value="MetI-like"/>
    <property type="match status" value="1"/>
</dbReference>
<dbReference type="InterPro" id="IPR025966">
    <property type="entry name" value="OppC_N"/>
</dbReference>
<dbReference type="PROSITE" id="PS50928">
    <property type="entry name" value="ABC_TM1"/>
    <property type="match status" value="1"/>
</dbReference>
<sequence length="375" mass="41884">MNKNKSDKKNKQQKEIDIYSASHSELIWMNFKKHRLAMTALGILIVIYIVSIFCGFFSPMDPQAYSQRRTYQPPQRIRFFDEEGFNLRPFVYGYQGSRDMETLRRVYKVDKSQKYPIQFFTHGYQYKLLGLFETDIHLFGTEDGYIHLLGTDSMGRDVLSRILYGGRISTSIGFIGVIISFVLGITIGGIAGLYGGIIDNIIQRIIELIRSIPKIPLWMGLSAALPSTWSPLKVYAGIVAILALIAWTGLARIVRSKFLSLKNEDFVVLARLSGASESRIIIKHMVPAFLSHIIASLTLNIPQMIISETSLSFLGIGLRPPVVSWGVLLQSAQSINTVALAPWLLFPGVAVIITVLAFNFVGDGLRDAADLYGGR</sequence>
<accession>A0A4R6M571</accession>
<comment type="caution">
    <text evidence="7">The sequence shown here is derived from an EMBL/GenBank/DDBJ whole genome shotgun (WGS) entry which is preliminary data.</text>
</comment>
<protein>
    <submittedName>
        <fullName evidence="7">Peptide/nickel transport system permease protein</fullName>
    </submittedName>
</protein>
<evidence type="ECO:0000313" key="8">
    <source>
        <dbReference type="Proteomes" id="UP000295064"/>
    </source>
</evidence>
<keyword evidence="5" id="KW-0813">Transport</keyword>
<name>A0A4R6M571_9FIRM</name>
<dbReference type="EMBL" id="SNWX01000001">
    <property type="protein sequence ID" value="TDO95149.1"/>
    <property type="molecule type" value="Genomic_DNA"/>
</dbReference>
<dbReference type="CDD" id="cd06261">
    <property type="entry name" value="TM_PBP2"/>
    <property type="match status" value="1"/>
</dbReference>
<dbReference type="Pfam" id="PF12911">
    <property type="entry name" value="OppC_N"/>
    <property type="match status" value="1"/>
</dbReference>
<dbReference type="Pfam" id="PF00528">
    <property type="entry name" value="BPD_transp_1"/>
    <property type="match status" value="1"/>
</dbReference>
<feature type="domain" description="ABC transmembrane type-1" evidence="6">
    <location>
        <begin position="166"/>
        <end position="362"/>
    </location>
</feature>
<proteinExistence type="inferred from homology"/>
<evidence type="ECO:0000256" key="3">
    <source>
        <dbReference type="ARBA" id="ARBA00022989"/>
    </source>
</evidence>
<evidence type="ECO:0000256" key="5">
    <source>
        <dbReference type="RuleBase" id="RU363032"/>
    </source>
</evidence>
<dbReference type="InterPro" id="IPR035906">
    <property type="entry name" value="MetI-like_sf"/>
</dbReference>
<dbReference type="GO" id="GO:0005886">
    <property type="term" value="C:plasma membrane"/>
    <property type="evidence" value="ECO:0007669"/>
    <property type="project" value="UniProtKB-SubCell"/>
</dbReference>
<feature type="transmembrane region" description="Helical" evidence="5">
    <location>
        <begin position="340"/>
        <end position="361"/>
    </location>
</feature>
<keyword evidence="3 5" id="KW-1133">Transmembrane helix</keyword>
<comment type="subcellular location">
    <subcellularLocation>
        <location evidence="5">Cell membrane</location>
        <topology evidence="5">Multi-pass membrane protein</topology>
    </subcellularLocation>
    <subcellularLocation>
        <location evidence="1">Membrane</location>
        <topology evidence="1">Multi-pass membrane protein</topology>
    </subcellularLocation>
</comment>
<evidence type="ECO:0000256" key="1">
    <source>
        <dbReference type="ARBA" id="ARBA00004141"/>
    </source>
</evidence>
<dbReference type="PANTHER" id="PTHR43839">
    <property type="entry name" value="OPPC IN A BINDING PROTEIN-DEPENDENT TRANSPORT SYSTEM"/>
    <property type="match status" value="1"/>
</dbReference>
<evidence type="ECO:0000259" key="6">
    <source>
        <dbReference type="PROSITE" id="PS50928"/>
    </source>
</evidence>
<gene>
    <name evidence="7" type="ORF">DFR79_101148</name>
</gene>
<evidence type="ECO:0000256" key="4">
    <source>
        <dbReference type="ARBA" id="ARBA00023136"/>
    </source>
</evidence>
<dbReference type="InterPro" id="IPR000515">
    <property type="entry name" value="MetI-like"/>
</dbReference>
<dbReference type="Gene3D" id="1.10.3720.10">
    <property type="entry name" value="MetI-like"/>
    <property type="match status" value="1"/>
</dbReference>